<proteinExistence type="predicted"/>
<accession>A0A2M9A6H5</accession>
<reference evidence="1 2" key="1">
    <citation type="submission" date="2017-11" db="EMBL/GenBank/DDBJ databases">
        <title>Animal gut microbial communities from fecal samples from Wisconsin, USA.</title>
        <authorList>
            <person name="Neumann A."/>
        </authorList>
    </citation>
    <scope>NUCLEOTIDE SEQUENCE [LARGE SCALE GENOMIC DNA]</scope>
    <source>
        <strain evidence="1 2">UWS3</strain>
    </source>
</reference>
<comment type="caution">
    <text evidence="1">The sequence shown here is derived from an EMBL/GenBank/DDBJ whole genome shotgun (WGS) entry which is preliminary data.</text>
</comment>
<evidence type="ECO:0000313" key="2">
    <source>
        <dbReference type="Proteomes" id="UP000231134"/>
    </source>
</evidence>
<sequence length="106" mass="12482">MSTRYKIKDVRCEQPGDGMPTIYKTSKSIFGNLIMQDYSEEVDSYIVYTSRNYERFLKDSANPLFRAMHYLIYIVQADWAESKKFIDETKGKFVDELTTPEIRTTL</sequence>
<protein>
    <submittedName>
        <fullName evidence="1">Uncharacterized protein</fullName>
    </submittedName>
</protein>
<organism evidence="1 2">
    <name type="scientific">Hallerella succinigenes</name>
    <dbReference type="NCBI Taxonomy" id="1896222"/>
    <lineage>
        <taxon>Bacteria</taxon>
        <taxon>Pseudomonadati</taxon>
        <taxon>Fibrobacterota</taxon>
        <taxon>Fibrobacteria</taxon>
        <taxon>Fibrobacterales</taxon>
        <taxon>Fibrobacteraceae</taxon>
        <taxon>Hallerella</taxon>
    </lineage>
</organism>
<dbReference type="AlphaFoldDB" id="A0A2M9A6H5"/>
<evidence type="ECO:0000313" key="1">
    <source>
        <dbReference type="EMBL" id="PJJ41312.1"/>
    </source>
</evidence>
<gene>
    <name evidence="1" type="ORF">BGX16_1274</name>
</gene>
<dbReference type="EMBL" id="PGEX01000001">
    <property type="protein sequence ID" value="PJJ41312.1"/>
    <property type="molecule type" value="Genomic_DNA"/>
</dbReference>
<name>A0A2M9A6H5_9BACT</name>
<dbReference type="Proteomes" id="UP000231134">
    <property type="component" value="Unassembled WGS sequence"/>
</dbReference>
<dbReference type="RefSeq" id="WP_100425300.1">
    <property type="nucleotide sequence ID" value="NZ_JAQXKX010000005.1"/>
</dbReference>
<keyword evidence="2" id="KW-1185">Reference proteome</keyword>